<organism evidence="7 8">
    <name type="scientific">Natronomonas aquatica</name>
    <dbReference type="NCBI Taxonomy" id="2841590"/>
    <lineage>
        <taxon>Archaea</taxon>
        <taxon>Methanobacteriati</taxon>
        <taxon>Methanobacteriota</taxon>
        <taxon>Stenosarchaea group</taxon>
        <taxon>Halobacteria</taxon>
        <taxon>Halobacteriales</taxon>
        <taxon>Natronomonadaceae</taxon>
        <taxon>Natronomonas</taxon>
    </lineage>
</organism>
<evidence type="ECO:0000313" key="8">
    <source>
        <dbReference type="Proteomes" id="UP001139494"/>
    </source>
</evidence>
<keyword evidence="8" id="KW-1185">Reference proteome</keyword>
<comment type="caution">
    <text evidence="7">The sequence shown here is derived from an EMBL/GenBank/DDBJ whole genome shotgun (WGS) entry which is preliminary data.</text>
</comment>
<keyword evidence="3 6" id="KW-0812">Transmembrane</keyword>
<dbReference type="PANTHER" id="PTHR12608:SF1">
    <property type="entry name" value="TRANSMEMBRANE PROTEIN 165"/>
    <property type="match status" value="1"/>
</dbReference>
<feature type="transmembrane region" description="Helical" evidence="6">
    <location>
        <begin position="151"/>
        <end position="174"/>
    </location>
</feature>
<gene>
    <name evidence="7" type="ORF">KM295_02250</name>
</gene>
<keyword evidence="4 6" id="KW-1133">Transmembrane helix</keyword>
<feature type="transmembrane region" description="Helical" evidence="6">
    <location>
        <begin position="38"/>
        <end position="56"/>
    </location>
</feature>
<dbReference type="Proteomes" id="UP001139494">
    <property type="component" value="Unassembled WGS sequence"/>
</dbReference>
<name>A0A9R1CQS4_9EURY</name>
<dbReference type="PANTHER" id="PTHR12608">
    <property type="entry name" value="TRANSMEMBRANE PROTEIN HTP-1 RELATED"/>
    <property type="match status" value="1"/>
</dbReference>
<dbReference type="Pfam" id="PF01169">
    <property type="entry name" value="GDT1"/>
    <property type="match status" value="2"/>
</dbReference>
<dbReference type="GO" id="GO:0016020">
    <property type="term" value="C:membrane"/>
    <property type="evidence" value="ECO:0007669"/>
    <property type="project" value="UniProtKB-SubCell"/>
</dbReference>
<evidence type="ECO:0000313" key="7">
    <source>
        <dbReference type="EMBL" id="MCQ4332327.1"/>
    </source>
</evidence>
<feature type="transmembrane region" description="Helical" evidence="6">
    <location>
        <begin position="68"/>
        <end position="86"/>
    </location>
</feature>
<dbReference type="EMBL" id="JAHLKM010000002">
    <property type="protein sequence ID" value="MCQ4332327.1"/>
    <property type="molecule type" value="Genomic_DNA"/>
</dbReference>
<protein>
    <submittedName>
        <fullName evidence="7">TMEM165/GDT1 family protein</fullName>
    </submittedName>
</protein>
<dbReference type="AlphaFoldDB" id="A0A9R1CQS4"/>
<dbReference type="InterPro" id="IPR001727">
    <property type="entry name" value="GDT1-like"/>
</dbReference>
<evidence type="ECO:0000256" key="2">
    <source>
        <dbReference type="ARBA" id="ARBA00009190"/>
    </source>
</evidence>
<sequence length="211" mass="22018">MWVEVFVTAFTLQLLALPGEKGQLVIAGLATTYNPYLVVAGAATAFGGWTVLEILLGEALRGALPVAYLDAATAGLFVLFAVWILYDGSAMDGTSAEPNPGEAATTDGGTSPVSNWEGYLSSFSAMAVAEFGDKTQLITISLAATYGANPAIWVGEMAAIVPVSTLTAVTFARTTQYLNMTLIRRVAAAMFLVFAGDIASTYLLGISVLPF</sequence>
<evidence type="ECO:0000256" key="6">
    <source>
        <dbReference type="SAM" id="Phobius"/>
    </source>
</evidence>
<proteinExistence type="inferred from homology"/>
<keyword evidence="5 6" id="KW-0472">Membrane</keyword>
<dbReference type="GO" id="GO:0046873">
    <property type="term" value="F:metal ion transmembrane transporter activity"/>
    <property type="evidence" value="ECO:0007669"/>
    <property type="project" value="InterPro"/>
</dbReference>
<evidence type="ECO:0000256" key="5">
    <source>
        <dbReference type="ARBA" id="ARBA00023136"/>
    </source>
</evidence>
<comment type="similarity">
    <text evidence="2">Belongs to the GDT1 family.</text>
</comment>
<comment type="subcellular location">
    <subcellularLocation>
        <location evidence="1">Membrane</location>
        <topology evidence="1">Multi-pass membrane protein</topology>
    </subcellularLocation>
</comment>
<evidence type="ECO:0000256" key="1">
    <source>
        <dbReference type="ARBA" id="ARBA00004141"/>
    </source>
</evidence>
<evidence type="ECO:0000256" key="3">
    <source>
        <dbReference type="ARBA" id="ARBA00022692"/>
    </source>
</evidence>
<feature type="transmembrane region" description="Helical" evidence="6">
    <location>
        <begin position="186"/>
        <end position="209"/>
    </location>
</feature>
<evidence type="ECO:0000256" key="4">
    <source>
        <dbReference type="ARBA" id="ARBA00022989"/>
    </source>
</evidence>
<dbReference type="RefSeq" id="WP_256028249.1">
    <property type="nucleotide sequence ID" value="NZ_JAHLKM010000002.1"/>
</dbReference>
<reference evidence="7" key="1">
    <citation type="journal article" date="2023" name="Front. Microbiol.">
        <title>Genomic-based phylogenetic and metabolic analyses of the genus Natronomonas, and description of Natronomonas aquatica sp. nov.</title>
        <authorList>
            <person name="Garcia-Roldan A."/>
            <person name="Duran-Viseras A."/>
            <person name="de la Haba R.R."/>
            <person name="Corral P."/>
            <person name="Sanchez-Porro C."/>
            <person name="Ventosa A."/>
        </authorList>
    </citation>
    <scope>NUCLEOTIDE SEQUENCE</scope>
    <source>
        <strain evidence="7">F2-12</strain>
    </source>
</reference>
<accession>A0A9R1CQS4</accession>